<keyword evidence="1" id="KW-0732">Signal</keyword>
<comment type="caution">
    <text evidence="2">The sequence shown here is derived from an EMBL/GenBank/DDBJ whole genome shotgun (WGS) entry which is preliminary data.</text>
</comment>
<evidence type="ECO:0000313" key="3">
    <source>
        <dbReference type="Proteomes" id="UP000317646"/>
    </source>
</evidence>
<reference evidence="2 3" key="1">
    <citation type="journal article" date="2019" name="Environ. Microbiol.">
        <title>Species interactions and distinct microbial communities in high Arctic permafrost affected cryosols are associated with the CH4 and CO2 gas fluxes.</title>
        <authorList>
            <person name="Altshuler I."/>
            <person name="Hamel J."/>
            <person name="Turney S."/>
            <person name="Magnuson E."/>
            <person name="Levesque R."/>
            <person name="Greer C."/>
            <person name="Whyte L.G."/>
        </authorList>
    </citation>
    <scope>NUCLEOTIDE SEQUENCE [LARGE SCALE GENOMIC DNA]</scope>
    <source>
        <strain evidence="2 3">S9.2P</strain>
    </source>
</reference>
<dbReference type="EMBL" id="RCYZ01000002">
    <property type="protein sequence ID" value="TPG67270.1"/>
    <property type="molecule type" value="Genomic_DNA"/>
</dbReference>
<accession>A0A502H1L9</accession>
<evidence type="ECO:0008006" key="4">
    <source>
        <dbReference type="Google" id="ProtNLM"/>
    </source>
</evidence>
<dbReference type="RefSeq" id="WP_140465576.1">
    <property type="nucleotide sequence ID" value="NZ_RCYZ01000002.1"/>
</dbReference>
<proteinExistence type="predicted"/>
<dbReference type="AlphaFoldDB" id="A0A502H1L9"/>
<feature type="signal peptide" evidence="1">
    <location>
        <begin position="1"/>
        <end position="19"/>
    </location>
</feature>
<protein>
    <recommendedName>
        <fullName evidence="4">Outer membrane protein beta-barrel domain-containing protein</fullName>
    </recommendedName>
</protein>
<feature type="chain" id="PRO_5021363641" description="Outer membrane protein beta-barrel domain-containing protein" evidence="1">
    <location>
        <begin position="20"/>
        <end position="240"/>
    </location>
</feature>
<name>A0A502H1L9_9BACT</name>
<organism evidence="2 3">
    <name type="scientific">Hymenobacter nivis</name>
    <dbReference type="NCBI Taxonomy" id="1850093"/>
    <lineage>
        <taxon>Bacteria</taxon>
        <taxon>Pseudomonadati</taxon>
        <taxon>Bacteroidota</taxon>
        <taxon>Cytophagia</taxon>
        <taxon>Cytophagales</taxon>
        <taxon>Hymenobacteraceae</taxon>
        <taxon>Hymenobacter</taxon>
    </lineage>
</organism>
<sequence>MKKLLLFAAALAVAAPATAQHFELIGRAGASFSQYRGSGTEATSFINYSSYAGAERGYTNNPYGRRLGAGFALGGRVQRVGRRQGLLAFDLGYDWARSRTAITTLYYYDGAANTAYAATGSAHLRAQVLTAFLGLGRRFQVGPLALDVLVGPELAGQLGAHETGHGTYNNGTAWTTDTDRGSHFPLDGRLRADATAWYGRVGVNASYSHGFANAQAGLVGGPVREAYARTLRLGVAYRLH</sequence>
<dbReference type="OrthoDB" id="1340981at2"/>
<evidence type="ECO:0000256" key="1">
    <source>
        <dbReference type="SAM" id="SignalP"/>
    </source>
</evidence>
<gene>
    <name evidence="2" type="ORF">EAH73_05955</name>
</gene>
<dbReference type="Proteomes" id="UP000317646">
    <property type="component" value="Unassembled WGS sequence"/>
</dbReference>
<keyword evidence="3" id="KW-1185">Reference proteome</keyword>
<evidence type="ECO:0000313" key="2">
    <source>
        <dbReference type="EMBL" id="TPG67270.1"/>
    </source>
</evidence>